<evidence type="ECO:0000256" key="3">
    <source>
        <dbReference type="ARBA" id="ARBA00022692"/>
    </source>
</evidence>
<evidence type="ECO:0000313" key="9">
    <source>
        <dbReference type="Proteomes" id="UP000049855"/>
    </source>
</evidence>
<organism evidence="8 9">
    <name type="scientific">Sporomusa ovata</name>
    <dbReference type="NCBI Taxonomy" id="2378"/>
    <lineage>
        <taxon>Bacteria</taxon>
        <taxon>Bacillati</taxon>
        <taxon>Bacillota</taxon>
        <taxon>Negativicutes</taxon>
        <taxon>Selenomonadales</taxon>
        <taxon>Sporomusaceae</taxon>
        <taxon>Sporomusa</taxon>
    </lineage>
</organism>
<feature type="transmembrane region" description="Helical" evidence="6">
    <location>
        <begin position="6"/>
        <end position="27"/>
    </location>
</feature>
<dbReference type="InterPro" id="IPR032816">
    <property type="entry name" value="VTT_dom"/>
</dbReference>
<comment type="subcellular location">
    <subcellularLocation>
        <location evidence="1 6">Cell membrane</location>
        <topology evidence="1 6">Multi-pass membrane protein</topology>
    </subcellularLocation>
</comment>
<dbReference type="PANTHER" id="PTHR12677:SF59">
    <property type="entry name" value="GOLGI APPARATUS MEMBRANE PROTEIN TVP38-RELATED"/>
    <property type="match status" value="1"/>
</dbReference>
<evidence type="ECO:0000256" key="4">
    <source>
        <dbReference type="ARBA" id="ARBA00022989"/>
    </source>
</evidence>
<gene>
    <name evidence="8" type="ORF">SpAn4DRAFT_1059</name>
</gene>
<evidence type="ECO:0000259" key="7">
    <source>
        <dbReference type="Pfam" id="PF09335"/>
    </source>
</evidence>
<name>A0A0U1L4G5_9FIRM</name>
<evidence type="ECO:0000256" key="1">
    <source>
        <dbReference type="ARBA" id="ARBA00004651"/>
    </source>
</evidence>
<keyword evidence="2 6" id="KW-1003">Cell membrane</keyword>
<keyword evidence="5 6" id="KW-0472">Membrane</keyword>
<dbReference type="Proteomes" id="UP000049855">
    <property type="component" value="Unassembled WGS sequence"/>
</dbReference>
<reference evidence="9" key="1">
    <citation type="submission" date="2015-03" db="EMBL/GenBank/DDBJ databases">
        <authorList>
            <person name="Nijsse Bart"/>
        </authorList>
    </citation>
    <scope>NUCLEOTIDE SEQUENCE [LARGE SCALE GENOMIC DNA]</scope>
</reference>
<dbReference type="RefSeq" id="WP_021170583.1">
    <property type="nucleotide sequence ID" value="NZ_CTRP01000014.1"/>
</dbReference>
<keyword evidence="4 6" id="KW-1133">Transmembrane helix</keyword>
<dbReference type="Pfam" id="PF09335">
    <property type="entry name" value="VTT_dom"/>
    <property type="match status" value="1"/>
</dbReference>
<dbReference type="InterPro" id="IPR015414">
    <property type="entry name" value="TMEM64"/>
</dbReference>
<keyword evidence="9" id="KW-1185">Reference proteome</keyword>
<dbReference type="EMBL" id="CTRP01000014">
    <property type="protein sequence ID" value="CQR74597.1"/>
    <property type="molecule type" value="Genomic_DNA"/>
</dbReference>
<evidence type="ECO:0000256" key="5">
    <source>
        <dbReference type="ARBA" id="ARBA00023136"/>
    </source>
</evidence>
<dbReference type="GO" id="GO:0005886">
    <property type="term" value="C:plasma membrane"/>
    <property type="evidence" value="ECO:0007669"/>
    <property type="project" value="UniProtKB-SubCell"/>
</dbReference>
<dbReference type="AlphaFoldDB" id="A0A0U1L4G5"/>
<dbReference type="PANTHER" id="PTHR12677">
    <property type="entry name" value="GOLGI APPARATUS MEMBRANE PROTEIN TVP38-RELATED"/>
    <property type="match status" value="1"/>
</dbReference>
<evidence type="ECO:0000256" key="6">
    <source>
        <dbReference type="RuleBase" id="RU366058"/>
    </source>
</evidence>
<feature type="transmembrane region" description="Helical" evidence="6">
    <location>
        <begin position="97"/>
        <end position="117"/>
    </location>
</feature>
<feature type="transmembrane region" description="Helical" evidence="6">
    <location>
        <begin position="202"/>
        <end position="220"/>
    </location>
</feature>
<sequence>MTSPKNTYIVLSRIGVFGLIVAAYFCLPGVQQFASEGITYLQYRNFQGLRQFILSYGIWAPVTSIALMALQSLVPLVPGIIITITNAWIFGWQYGALYSWSGALLGAILDFWIARWYGRPVIERFVSSKYLNFTDRFFKRHGIIAVFITRLVPIVPFKVISYGAGLTRLTCWEFTTATAIGQTPAIVLYSLLGQHLSHNIKAAAAITSILIAVGLLAYYYRNTIERYFTFPPKK</sequence>
<feature type="transmembrane region" description="Helical" evidence="6">
    <location>
        <begin position="73"/>
        <end position="90"/>
    </location>
</feature>
<feature type="domain" description="VTT" evidence="7">
    <location>
        <begin position="77"/>
        <end position="194"/>
    </location>
</feature>
<protein>
    <recommendedName>
        <fullName evidence="6">TVP38/TMEM64 family membrane protein</fullName>
    </recommendedName>
</protein>
<proteinExistence type="inferred from homology"/>
<evidence type="ECO:0000313" key="8">
    <source>
        <dbReference type="EMBL" id="CQR74597.1"/>
    </source>
</evidence>
<feature type="transmembrane region" description="Helical" evidence="6">
    <location>
        <begin position="137"/>
        <end position="157"/>
    </location>
</feature>
<comment type="similarity">
    <text evidence="6">Belongs to the TVP38/TMEM64 family.</text>
</comment>
<keyword evidence="3 6" id="KW-0812">Transmembrane</keyword>
<accession>A0A0U1L4G5</accession>
<feature type="transmembrane region" description="Helical" evidence="6">
    <location>
        <begin position="169"/>
        <end position="190"/>
    </location>
</feature>
<evidence type="ECO:0000256" key="2">
    <source>
        <dbReference type="ARBA" id="ARBA00022475"/>
    </source>
</evidence>